<dbReference type="PANTHER" id="PTHR35146">
    <property type="entry name" value="UPF0178 PROTEIN YAII"/>
    <property type="match status" value="1"/>
</dbReference>
<proteinExistence type="inferred from homology"/>
<dbReference type="Pfam" id="PF02639">
    <property type="entry name" value="DUF188"/>
    <property type="match status" value="1"/>
</dbReference>
<dbReference type="NCBIfam" id="NF001095">
    <property type="entry name" value="PRK00124.1"/>
    <property type="match status" value="1"/>
</dbReference>
<dbReference type="HAMAP" id="MF_00489">
    <property type="entry name" value="UPF0178"/>
    <property type="match status" value="1"/>
</dbReference>
<gene>
    <name evidence="3" type="ORF">DES48_101383</name>
</gene>
<comment type="similarity">
    <text evidence="1 2">Belongs to the UPF0178 family.</text>
</comment>
<evidence type="ECO:0000256" key="1">
    <source>
        <dbReference type="ARBA" id="ARBA00008522"/>
    </source>
</evidence>
<dbReference type="InterPro" id="IPR003791">
    <property type="entry name" value="UPF0178"/>
</dbReference>
<evidence type="ECO:0000313" key="3">
    <source>
        <dbReference type="EMBL" id="RBP01642.1"/>
    </source>
</evidence>
<evidence type="ECO:0000256" key="2">
    <source>
        <dbReference type="HAMAP-Rule" id="MF_00489"/>
    </source>
</evidence>
<dbReference type="STRING" id="200904.GCA_900168775_01731"/>
<comment type="caution">
    <text evidence="3">The sequence shown here is derived from an EMBL/GenBank/DDBJ whole genome shotgun (WGS) entry which is preliminary data.</text>
</comment>
<dbReference type="RefSeq" id="WP_113866383.1">
    <property type="nucleotide sequence ID" value="NZ_BAABQN010000001.1"/>
</dbReference>
<dbReference type="EMBL" id="QNRI01000001">
    <property type="protein sequence ID" value="RBP01642.1"/>
    <property type="molecule type" value="Genomic_DNA"/>
</dbReference>
<reference evidence="3 4" key="1">
    <citation type="submission" date="2018-06" db="EMBL/GenBank/DDBJ databases">
        <title>Genomic Encyclopedia of Type Strains, Phase IV (KMG-IV): sequencing the most valuable type-strain genomes for metagenomic binning, comparative biology and taxonomic classification.</title>
        <authorList>
            <person name="Goeker M."/>
        </authorList>
    </citation>
    <scope>NUCLEOTIDE SEQUENCE [LARGE SCALE GENOMIC DNA]</scope>
    <source>
        <strain evidence="3 4">DSM 15140</strain>
    </source>
</reference>
<dbReference type="Proteomes" id="UP000252254">
    <property type="component" value="Unassembled WGS sequence"/>
</dbReference>
<name>A0A366EGV6_9BACI</name>
<sequence>MKIYVDADACPVKDIVIEEAHEKNIPVLLVKSYAHFSTQEDPAGVTSIYVDADREAVDYRILSLVAKDDVVITQDYGLASLALEKQAKVLHHKGFLYSNKNIDYLLEVRYQNAQARRQKQKIKGPKRLTQEDKDLFRAKLRDTLTNY</sequence>
<accession>A0A366EGV6</accession>
<keyword evidence="4" id="KW-1185">Reference proteome</keyword>
<dbReference type="OrthoDB" id="9798918at2"/>
<protein>
    <recommendedName>
        <fullName evidence="2">UPF0178 protein DES48_101383</fullName>
    </recommendedName>
</protein>
<dbReference type="PANTHER" id="PTHR35146:SF1">
    <property type="entry name" value="UPF0178 PROTEIN YAII"/>
    <property type="match status" value="1"/>
</dbReference>
<dbReference type="AlphaFoldDB" id="A0A366EGV6"/>
<evidence type="ECO:0000313" key="4">
    <source>
        <dbReference type="Proteomes" id="UP000252254"/>
    </source>
</evidence>
<organism evidence="3 4">
    <name type="scientific">Paraliobacillus ryukyuensis</name>
    <dbReference type="NCBI Taxonomy" id="200904"/>
    <lineage>
        <taxon>Bacteria</taxon>
        <taxon>Bacillati</taxon>
        <taxon>Bacillota</taxon>
        <taxon>Bacilli</taxon>
        <taxon>Bacillales</taxon>
        <taxon>Bacillaceae</taxon>
        <taxon>Paraliobacillus</taxon>
    </lineage>
</organism>